<gene>
    <name evidence="3 5" type="primary">rpsP</name>
    <name evidence="5" type="ORF">WDS16_11850</name>
</gene>
<sequence>MAVKIKLMRIGKIRTPHYRIVIADSRTRRNGRAIETIGKYEPKQDPSIIDIDSERAQYWLNVGAQPTEPVEALLKITGDWQKYKGLPGSEGTLRVAEAKPSKLDLFNAALAQADAEPLGDATTAKKKKAPKADDAAKADDAVATETAETPAAEAAEK</sequence>
<dbReference type="NCBIfam" id="TIGR00002">
    <property type="entry name" value="S16"/>
    <property type="match status" value="1"/>
</dbReference>
<dbReference type="NCBIfam" id="NF011093">
    <property type="entry name" value="PRK14520.1"/>
    <property type="match status" value="1"/>
</dbReference>
<dbReference type="Gene3D" id="3.30.1320.10">
    <property type="match status" value="1"/>
</dbReference>
<organism evidence="5 6">
    <name type="scientific">Rhodococcus sovatensis</name>
    <dbReference type="NCBI Taxonomy" id="1805840"/>
    <lineage>
        <taxon>Bacteria</taxon>
        <taxon>Bacillati</taxon>
        <taxon>Actinomycetota</taxon>
        <taxon>Actinomycetes</taxon>
        <taxon>Mycobacteriales</taxon>
        <taxon>Nocardiaceae</taxon>
        <taxon>Rhodococcus</taxon>
    </lineage>
</organism>
<evidence type="ECO:0000256" key="1">
    <source>
        <dbReference type="ARBA" id="ARBA00022980"/>
    </source>
</evidence>
<evidence type="ECO:0000313" key="6">
    <source>
        <dbReference type="Proteomes" id="UP001432000"/>
    </source>
</evidence>
<dbReference type="HAMAP" id="MF_00385">
    <property type="entry name" value="Ribosomal_bS16"/>
    <property type="match status" value="1"/>
</dbReference>
<feature type="compositionally biased region" description="Low complexity" evidence="4">
    <location>
        <begin position="141"/>
        <end position="157"/>
    </location>
</feature>
<keyword evidence="1 3" id="KW-0689">Ribosomal protein</keyword>
<proteinExistence type="inferred from homology"/>
<dbReference type="RefSeq" id="WP_338892841.1">
    <property type="nucleotide sequence ID" value="NZ_CP147846.1"/>
</dbReference>
<dbReference type="GO" id="GO:0005840">
    <property type="term" value="C:ribosome"/>
    <property type="evidence" value="ECO:0007669"/>
    <property type="project" value="UniProtKB-KW"/>
</dbReference>
<feature type="compositionally biased region" description="Basic and acidic residues" evidence="4">
    <location>
        <begin position="130"/>
        <end position="140"/>
    </location>
</feature>
<keyword evidence="6" id="KW-1185">Reference proteome</keyword>
<evidence type="ECO:0000313" key="5">
    <source>
        <dbReference type="EMBL" id="WXG71116.1"/>
    </source>
</evidence>
<accession>A0ABZ2PPN2</accession>
<evidence type="ECO:0000256" key="2">
    <source>
        <dbReference type="ARBA" id="ARBA00023274"/>
    </source>
</evidence>
<evidence type="ECO:0000256" key="4">
    <source>
        <dbReference type="SAM" id="MobiDB-lite"/>
    </source>
</evidence>
<protein>
    <recommendedName>
        <fullName evidence="3">Small ribosomal subunit protein bS16</fullName>
    </recommendedName>
</protein>
<comment type="similarity">
    <text evidence="3">Belongs to the bacterial ribosomal protein bS16 family.</text>
</comment>
<feature type="region of interest" description="Disordered" evidence="4">
    <location>
        <begin position="114"/>
        <end position="157"/>
    </location>
</feature>
<dbReference type="SUPFAM" id="SSF54565">
    <property type="entry name" value="Ribosomal protein S16"/>
    <property type="match status" value="1"/>
</dbReference>
<name>A0ABZ2PPN2_9NOCA</name>
<dbReference type="InterPro" id="IPR000307">
    <property type="entry name" value="Ribosomal_bS16"/>
</dbReference>
<keyword evidence="2 3" id="KW-0687">Ribonucleoprotein</keyword>
<evidence type="ECO:0000256" key="3">
    <source>
        <dbReference type="HAMAP-Rule" id="MF_00385"/>
    </source>
</evidence>
<dbReference type="EMBL" id="CP147846">
    <property type="protein sequence ID" value="WXG71116.1"/>
    <property type="molecule type" value="Genomic_DNA"/>
</dbReference>
<reference evidence="5 6" key="1">
    <citation type="submission" date="2024-03" db="EMBL/GenBank/DDBJ databases">
        <title>Natural products discovery in diverse microorganisms through a two-stage MS feature dereplication strategy.</title>
        <authorList>
            <person name="Zhang R."/>
        </authorList>
    </citation>
    <scope>NUCLEOTIDE SEQUENCE [LARGE SCALE GENOMIC DNA]</scope>
    <source>
        <strain evidence="5 6">18930</strain>
    </source>
</reference>
<dbReference type="InterPro" id="IPR023803">
    <property type="entry name" value="Ribosomal_bS16_dom_sf"/>
</dbReference>
<dbReference type="PANTHER" id="PTHR12919:SF20">
    <property type="entry name" value="SMALL RIBOSOMAL SUBUNIT PROTEIN BS16M"/>
    <property type="match status" value="1"/>
</dbReference>
<dbReference type="Proteomes" id="UP001432000">
    <property type="component" value="Chromosome"/>
</dbReference>
<dbReference type="Pfam" id="PF00886">
    <property type="entry name" value="Ribosomal_S16"/>
    <property type="match status" value="1"/>
</dbReference>
<dbReference type="PANTHER" id="PTHR12919">
    <property type="entry name" value="30S RIBOSOMAL PROTEIN S16"/>
    <property type="match status" value="1"/>
</dbReference>